<protein>
    <recommendedName>
        <fullName evidence="3">Lysozyme inhibitor LprI N-terminal domain-containing protein</fullName>
    </recommendedName>
</protein>
<gene>
    <name evidence="1" type="ORF">ACFQ0E_10160</name>
</gene>
<dbReference type="Proteomes" id="UP001597110">
    <property type="component" value="Unassembled WGS sequence"/>
</dbReference>
<keyword evidence="2" id="KW-1185">Reference proteome</keyword>
<sequence length="182" mass="19799">MNERLPELYIATDVEADGPIPGPCAASVLLGTLLLSLSVSVAAKTPSLKACLANAAKGGAPLPAVVYSDAHGLWGGTTISLGADGAYRRDRVADPREPAQRVETVVDASRHRTLTSLLVELKAWKQQVRERRPIPDESRAGLTLRCGDAEARIWEWYNDLDRNQRIARVRDALQALEAPQRP</sequence>
<evidence type="ECO:0008006" key="3">
    <source>
        <dbReference type="Google" id="ProtNLM"/>
    </source>
</evidence>
<dbReference type="RefSeq" id="WP_386823538.1">
    <property type="nucleotide sequence ID" value="NZ_JBHTIF010000001.1"/>
</dbReference>
<evidence type="ECO:0000313" key="1">
    <source>
        <dbReference type="EMBL" id="MFD0725962.1"/>
    </source>
</evidence>
<organism evidence="1 2">
    <name type="scientific">Lysobacter brunescens</name>
    <dbReference type="NCBI Taxonomy" id="262323"/>
    <lineage>
        <taxon>Bacteria</taxon>
        <taxon>Pseudomonadati</taxon>
        <taxon>Pseudomonadota</taxon>
        <taxon>Gammaproteobacteria</taxon>
        <taxon>Lysobacterales</taxon>
        <taxon>Lysobacteraceae</taxon>
        <taxon>Lysobacter</taxon>
    </lineage>
</organism>
<proteinExistence type="predicted"/>
<dbReference type="EMBL" id="JBHTIF010000001">
    <property type="protein sequence ID" value="MFD0725962.1"/>
    <property type="molecule type" value="Genomic_DNA"/>
</dbReference>
<accession>A0ABW2YC40</accession>
<reference evidence="2" key="1">
    <citation type="journal article" date="2019" name="Int. J. Syst. Evol. Microbiol.">
        <title>The Global Catalogue of Microorganisms (GCM) 10K type strain sequencing project: providing services to taxonomists for standard genome sequencing and annotation.</title>
        <authorList>
            <consortium name="The Broad Institute Genomics Platform"/>
            <consortium name="The Broad Institute Genome Sequencing Center for Infectious Disease"/>
            <person name="Wu L."/>
            <person name="Ma J."/>
        </authorList>
    </citation>
    <scope>NUCLEOTIDE SEQUENCE [LARGE SCALE GENOMIC DNA]</scope>
    <source>
        <strain evidence="2">CCUG 55585</strain>
    </source>
</reference>
<evidence type="ECO:0000313" key="2">
    <source>
        <dbReference type="Proteomes" id="UP001597110"/>
    </source>
</evidence>
<comment type="caution">
    <text evidence="1">The sequence shown here is derived from an EMBL/GenBank/DDBJ whole genome shotgun (WGS) entry which is preliminary data.</text>
</comment>
<name>A0ABW2YC40_9GAMM</name>